<evidence type="ECO:0000256" key="2">
    <source>
        <dbReference type="ARBA" id="ARBA00022448"/>
    </source>
</evidence>
<dbReference type="GO" id="GO:0016020">
    <property type="term" value="C:membrane"/>
    <property type="evidence" value="ECO:0007669"/>
    <property type="project" value="UniProtKB-ARBA"/>
</dbReference>
<feature type="signal peptide" evidence="10">
    <location>
        <begin position="1"/>
        <end position="20"/>
    </location>
</feature>
<dbReference type="InterPro" id="IPR004837">
    <property type="entry name" value="NaCa_Exmemb"/>
</dbReference>
<keyword evidence="3" id="KW-0050">Antiport</keyword>
<gene>
    <name evidence="12" type="ORF">AAHA92_30294</name>
</gene>
<feature type="transmembrane region" description="Helical" evidence="9">
    <location>
        <begin position="623"/>
        <end position="642"/>
    </location>
</feature>
<feature type="transmembrane region" description="Helical" evidence="9">
    <location>
        <begin position="599"/>
        <end position="617"/>
    </location>
</feature>
<dbReference type="InterPro" id="IPR018247">
    <property type="entry name" value="EF_Hand_1_Ca_BS"/>
</dbReference>
<dbReference type="AlphaFoldDB" id="A0ABD1G139"/>
<proteinExistence type="predicted"/>
<feature type="transmembrane region" description="Helical" evidence="9">
    <location>
        <begin position="59"/>
        <end position="78"/>
    </location>
</feature>
<evidence type="ECO:0000256" key="5">
    <source>
        <dbReference type="ARBA" id="ARBA00022837"/>
    </source>
</evidence>
<feature type="transmembrane region" description="Helical" evidence="9">
    <location>
        <begin position="131"/>
        <end position="155"/>
    </location>
</feature>
<dbReference type="PROSITE" id="PS50222">
    <property type="entry name" value="EF_HAND_2"/>
    <property type="match status" value="3"/>
</dbReference>
<keyword evidence="4 9" id="KW-0812">Transmembrane</keyword>
<feature type="transmembrane region" description="Helical" evidence="9">
    <location>
        <begin position="520"/>
        <end position="537"/>
    </location>
</feature>
<dbReference type="GO" id="GO:0012505">
    <property type="term" value="C:endomembrane system"/>
    <property type="evidence" value="ECO:0007669"/>
    <property type="project" value="UniProtKB-SubCell"/>
</dbReference>
<dbReference type="GO" id="GO:0015368">
    <property type="term" value="F:calcium:monoatomic cation antiporter activity"/>
    <property type="evidence" value="ECO:0007669"/>
    <property type="project" value="UniProtKB-ARBA"/>
</dbReference>
<evidence type="ECO:0000256" key="1">
    <source>
        <dbReference type="ARBA" id="ARBA00004127"/>
    </source>
</evidence>
<evidence type="ECO:0000313" key="12">
    <source>
        <dbReference type="EMBL" id="KAL1537814.1"/>
    </source>
</evidence>
<evidence type="ECO:0000256" key="7">
    <source>
        <dbReference type="ARBA" id="ARBA00023065"/>
    </source>
</evidence>
<dbReference type="EMBL" id="JBEAFC010000011">
    <property type="protein sequence ID" value="KAL1537814.1"/>
    <property type="molecule type" value="Genomic_DNA"/>
</dbReference>
<comment type="subcellular location">
    <subcellularLocation>
        <location evidence="1">Endomembrane system</location>
        <topology evidence="1">Multi-pass membrane protein</topology>
    </subcellularLocation>
</comment>
<dbReference type="Gene3D" id="1.10.238.10">
    <property type="entry name" value="EF-hand"/>
    <property type="match status" value="2"/>
</dbReference>
<keyword evidence="7" id="KW-0406">Ion transport</keyword>
<feature type="domain" description="EF-hand" evidence="11">
    <location>
        <begin position="451"/>
        <end position="486"/>
    </location>
</feature>
<protein>
    <submittedName>
        <fullName evidence="12">Sodium/calcium exchanger NCL-like</fullName>
    </submittedName>
</protein>
<organism evidence="12 13">
    <name type="scientific">Salvia divinorum</name>
    <name type="common">Maria pastora</name>
    <name type="synonym">Diviner's sage</name>
    <dbReference type="NCBI Taxonomy" id="28513"/>
    <lineage>
        <taxon>Eukaryota</taxon>
        <taxon>Viridiplantae</taxon>
        <taxon>Streptophyta</taxon>
        <taxon>Embryophyta</taxon>
        <taxon>Tracheophyta</taxon>
        <taxon>Spermatophyta</taxon>
        <taxon>Magnoliopsida</taxon>
        <taxon>eudicotyledons</taxon>
        <taxon>Gunneridae</taxon>
        <taxon>Pentapetalae</taxon>
        <taxon>asterids</taxon>
        <taxon>lamiids</taxon>
        <taxon>Lamiales</taxon>
        <taxon>Lamiaceae</taxon>
        <taxon>Nepetoideae</taxon>
        <taxon>Mentheae</taxon>
        <taxon>Salviinae</taxon>
        <taxon>Salvia</taxon>
        <taxon>Salvia subgen. Calosphace</taxon>
    </lineage>
</organism>
<feature type="transmembrane region" description="Helical" evidence="9">
    <location>
        <begin position="649"/>
        <end position="669"/>
    </location>
</feature>
<evidence type="ECO:0000256" key="6">
    <source>
        <dbReference type="ARBA" id="ARBA00022989"/>
    </source>
</evidence>
<dbReference type="Pfam" id="PF13499">
    <property type="entry name" value="EF-hand_7"/>
    <property type="match status" value="2"/>
</dbReference>
<feature type="domain" description="EF-hand" evidence="11">
    <location>
        <begin position="314"/>
        <end position="349"/>
    </location>
</feature>
<dbReference type="Proteomes" id="UP001567538">
    <property type="component" value="Unassembled WGS sequence"/>
</dbReference>
<dbReference type="PANTHER" id="PTHR31503">
    <property type="entry name" value="VACUOLAR CALCIUM ION TRANSPORTER"/>
    <property type="match status" value="1"/>
</dbReference>
<dbReference type="InterPro" id="IPR004713">
    <property type="entry name" value="CaH_exchang"/>
</dbReference>
<accession>A0ABD1G139</accession>
<evidence type="ECO:0000313" key="13">
    <source>
        <dbReference type="Proteomes" id="UP001567538"/>
    </source>
</evidence>
<dbReference type="SMART" id="SM00054">
    <property type="entry name" value="EFh"/>
    <property type="match status" value="4"/>
</dbReference>
<comment type="caution">
    <text evidence="12">The sequence shown here is derived from an EMBL/GenBank/DDBJ whole genome shotgun (WGS) entry which is preliminary data.</text>
</comment>
<dbReference type="InterPro" id="IPR002048">
    <property type="entry name" value="EF_hand_dom"/>
</dbReference>
<sequence length="676" mass="75617">MASVPKRLILLILLTSIVEGRLLELSTSDDELISDGIEKQESGGGCSHQYGFLPCAENAAGYIFLIVVYQVLLVVGGRMISSGSEMLLHITGAGKFGGIIFRILMVLPSMMLMILSGIFSSKEGAQSQVAVGVSIYAGITVFSLTIQWGVCMIYGKIDLKMTPNSSSSQILKDTGVKIDKRTSYTAGIMLLSLIPYVVLQLVFFIDTLSGERVITLIAFVISSLSLLSYSAYQIWDPWMQERSLKYSEFDIVRTGFLQHVKRLGQLVNPDGKLNVHLIKGLFDATDNDADNVVAVKELRKLVSNIFRGERTSTEKNDAVDKVMDLFDKNDDDQITEAEFIKGFEQWANEAEKSTSDSDFFPKNMGEQVLNLFKENKENRGQTMDRIMAKILKHAEGHLLKSESLIAENGKPNIDRIKELFKEFDTDGNKSISAPELKQLITRVKFQSYKLNEDDVLRETFREFDQNNSDSIDEPEFVNGMTKYLDKAIRAAHTPQIDGTEIIQDFDRVMWKGAEYGKRDFFRSVFQVLLGIGMLTFLGKPLTTNILQLSNAMGFPSFVISFVVVPLAMNARSAVAAILPASKKSEETASWTFSEIYGGVIMNNMVGLTTLLAIVYAKELRWDFTAEALVILVVCGTIGSLAFFRTTYQLWTCILAFLLYPFSLGLFYFVQISYSWN</sequence>
<evidence type="ECO:0000256" key="4">
    <source>
        <dbReference type="ARBA" id="ARBA00022692"/>
    </source>
</evidence>
<keyword evidence="10" id="KW-0732">Signal</keyword>
<evidence type="ECO:0000256" key="9">
    <source>
        <dbReference type="SAM" id="Phobius"/>
    </source>
</evidence>
<evidence type="ECO:0000256" key="8">
    <source>
        <dbReference type="ARBA" id="ARBA00023136"/>
    </source>
</evidence>
<dbReference type="InterPro" id="IPR011992">
    <property type="entry name" value="EF-hand-dom_pair"/>
</dbReference>
<evidence type="ECO:0000256" key="10">
    <source>
        <dbReference type="SAM" id="SignalP"/>
    </source>
</evidence>
<evidence type="ECO:0000256" key="3">
    <source>
        <dbReference type="ARBA" id="ARBA00022449"/>
    </source>
</evidence>
<dbReference type="CDD" id="cd00051">
    <property type="entry name" value="EFh"/>
    <property type="match status" value="1"/>
</dbReference>
<keyword evidence="6 9" id="KW-1133">Transmembrane helix</keyword>
<feature type="transmembrane region" description="Helical" evidence="9">
    <location>
        <begin position="187"/>
        <end position="207"/>
    </location>
</feature>
<keyword evidence="13" id="KW-1185">Reference proteome</keyword>
<reference evidence="12 13" key="1">
    <citation type="submission" date="2024-06" db="EMBL/GenBank/DDBJ databases">
        <title>A chromosome level genome sequence of Diviner's sage (Salvia divinorum).</title>
        <authorList>
            <person name="Ford S.A."/>
            <person name="Ro D.-K."/>
            <person name="Ness R.W."/>
            <person name="Phillips M.A."/>
        </authorList>
    </citation>
    <scope>NUCLEOTIDE SEQUENCE [LARGE SCALE GENOMIC DNA]</scope>
    <source>
        <strain evidence="12">SAF-2024a</strain>
        <tissue evidence="12">Leaf</tissue>
    </source>
</reference>
<keyword evidence="8 9" id="KW-0472">Membrane</keyword>
<keyword evidence="5" id="KW-0106">Calcium</keyword>
<feature type="transmembrane region" description="Helical" evidence="9">
    <location>
        <begin position="99"/>
        <end position="119"/>
    </location>
</feature>
<dbReference type="SUPFAM" id="SSF47473">
    <property type="entry name" value="EF-hand"/>
    <property type="match status" value="1"/>
</dbReference>
<name>A0ABD1G139_SALDI</name>
<feature type="transmembrane region" description="Helical" evidence="9">
    <location>
        <begin position="213"/>
        <end position="235"/>
    </location>
</feature>
<keyword evidence="2" id="KW-0813">Transport</keyword>
<feature type="domain" description="EF-hand" evidence="11">
    <location>
        <begin position="411"/>
        <end position="446"/>
    </location>
</feature>
<dbReference type="PANTHER" id="PTHR31503:SF85">
    <property type="entry name" value="CALCIUM-BINDING EF-HAND FAMILY PROTEIN"/>
    <property type="match status" value="1"/>
</dbReference>
<feature type="transmembrane region" description="Helical" evidence="9">
    <location>
        <begin position="557"/>
        <end position="578"/>
    </location>
</feature>
<feature type="chain" id="PRO_5044885368" evidence="10">
    <location>
        <begin position="21"/>
        <end position="676"/>
    </location>
</feature>
<evidence type="ECO:0000259" key="11">
    <source>
        <dbReference type="PROSITE" id="PS50222"/>
    </source>
</evidence>
<dbReference type="PROSITE" id="PS00018">
    <property type="entry name" value="EF_HAND_1"/>
    <property type="match status" value="4"/>
</dbReference>
<dbReference type="Pfam" id="PF01699">
    <property type="entry name" value="Na_Ca_ex"/>
    <property type="match status" value="1"/>
</dbReference>